<gene>
    <name evidence="1" type="ORF">Fmac_024593</name>
</gene>
<proteinExistence type="predicted"/>
<dbReference type="AlphaFoldDB" id="A0ABD1LRM1"/>
<sequence length="52" mass="5974">MFVLDSQPKEVSQTSQLKEYSFVHFSPTYSFPLSDLTCRFVSHCTISLSILK</sequence>
<name>A0ABD1LRM1_9FABA</name>
<accession>A0ABD1LRM1</accession>
<dbReference type="EMBL" id="JBGMDY010000008">
    <property type="protein sequence ID" value="KAL2325535.1"/>
    <property type="molecule type" value="Genomic_DNA"/>
</dbReference>
<organism evidence="1 2">
    <name type="scientific">Flemingia macrophylla</name>
    <dbReference type="NCBI Taxonomy" id="520843"/>
    <lineage>
        <taxon>Eukaryota</taxon>
        <taxon>Viridiplantae</taxon>
        <taxon>Streptophyta</taxon>
        <taxon>Embryophyta</taxon>
        <taxon>Tracheophyta</taxon>
        <taxon>Spermatophyta</taxon>
        <taxon>Magnoliopsida</taxon>
        <taxon>eudicotyledons</taxon>
        <taxon>Gunneridae</taxon>
        <taxon>Pentapetalae</taxon>
        <taxon>rosids</taxon>
        <taxon>fabids</taxon>
        <taxon>Fabales</taxon>
        <taxon>Fabaceae</taxon>
        <taxon>Papilionoideae</taxon>
        <taxon>50 kb inversion clade</taxon>
        <taxon>NPAAA clade</taxon>
        <taxon>indigoferoid/millettioid clade</taxon>
        <taxon>Phaseoleae</taxon>
        <taxon>Flemingia</taxon>
    </lineage>
</organism>
<evidence type="ECO:0000313" key="2">
    <source>
        <dbReference type="Proteomes" id="UP001603857"/>
    </source>
</evidence>
<reference evidence="1 2" key="1">
    <citation type="submission" date="2024-08" db="EMBL/GenBank/DDBJ databases">
        <title>Insights into the chromosomal genome structure of Flemingia macrophylla.</title>
        <authorList>
            <person name="Ding Y."/>
            <person name="Zhao Y."/>
            <person name="Bi W."/>
            <person name="Wu M."/>
            <person name="Zhao G."/>
            <person name="Gong Y."/>
            <person name="Li W."/>
            <person name="Zhang P."/>
        </authorList>
    </citation>
    <scope>NUCLEOTIDE SEQUENCE [LARGE SCALE GENOMIC DNA]</scope>
    <source>
        <strain evidence="1">DYQJB</strain>
        <tissue evidence="1">Leaf</tissue>
    </source>
</reference>
<keyword evidence="2" id="KW-1185">Reference proteome</keyword>
<comment type="caution">
    <text evidence="1">The sequence shown here is derived from an EMBL/GenBank/DDBJ whole genome shotgun (WGS) entry which is preliminary data.</text>
</comment>
<protein>
    <submittedName>
        <fullName evidence="1">Uncharacterized protein</fullName>
    </submittedName>
</protein>
<dbReference type="Proteomes" id="UP001603857">
    <property type="component" value="Unassembled WGS sequence"/>
</dbReference>
<evidence type="ECO:0000313" key="1">
    <source>
        <dbReference type="EMBL" id="KAL2325535.1"/>
    </source>
</evidence>